<organism evidence="4 5">
    <name type="scientific">Ridgeia piscesae</name>
    <name type="common">Tubeworm</name>
    <dbReference type="NCBI Taxonomy" id="27915"/>
    <lineage>
        <taxon>Eukaryota</taxon>
        <taxon>Metazoa</taxon>
        <taxon>Spiralia</taxon>
        <taxon>Lophotrochozoa</taxon>
        <taxon>Annelida</taxon>
        <taxon>Polychaeta</taxon>
        <taxon>Sedentaria</taxon>
        <taxon>Canalipalpata</taxon>
        <taxon>Sabellida</taxon>
        <taxon>Siboglinidae</taxon>
        <taxon>Ridgeia</taxon>
    </lineage>
</organism>
<dbReference type="SMART" id="SM00042">
    <property type="entry name" value="CUB"/>
    <property type="match status" value="1"/>
</dbReference>
<reference evidence="4" key="1">
    <citation type="journal article" date="2023" name="Mol. Biol. Evol.">
        <title>Third-Generation Sequencing Reveals the Adaptive Role of the Epigenome in Three Deep-Sea Polychaetes.</title>
        <authorList>
            <person name="Perez M."/>
            <person name="Aroh O."/>
            <person name="Sun Y."/>
            <person name="Lan Y."/>
            <person name="Juniper S.K."/>
            <person name="Young C.R."/>
            <person name="Angers B."/>
            <person name="Qian P.Y."/>
        </authorList>
    </citation>
    <scope>NUCLEOTIDE SEQUENCE</scope>
    <source>
        <strain evidence="4">R07B-5</strain>
    </source>
</reference>
<comment type="caution">
    <text evidence="2">Lacks conserved residue(s) required for the propagation of feature annotation.</text>
</comment>
<evidence type="ECO:0000256" key="2">
    <source>
        <dbReference type="PROSITE-ProRule" id="PRU00059"/>
    </source>
</evidence>
<protein>
    <recommendedName>
        <fullName evidence="3">CUB domain-containing protein</fullName>
    </recommendedName>
</protein>
<dbReference type="PANTHER" id="PTHR46908:SF4">
    <property type="entry name" value="TUMOR NECROSIS FACTOR-INDUCIBLE GENE 6 PROTEIN"/>
    <property type="match status" value="1"/>
</dbReference>
<dbReference type="Gene3D" id="2.60.120.290">
    <property type="entry name" value="Spermadhesin, CUB domain"/>
    <property type="match status" value="1"/>
</dbReference>
<dbReference type="PANTHER" id="PTHR46908">
    <property type="entry name" value="CUBILIN-LIKE PROTEIN"/>
    <property type="match status" value="1"/>
</dbReference>
<dbReference type="PROSITE" id="PS01180">
    <property type="entry name" value="CUB"/>
    <property type="match status" value="1"/>
</dbReference>
<evidence type="ECO:0000313" key="5">
    <source>
        <dbReference type="Proteomes" id="UP001209878"/>
    </source>
</evidence>
<evidence type="ECO:0000313" key="4">
    <source>
        <dbReference type="EMBL" id="KAK2170773.1"/>
    </source>
</evidence>
<dbReference type="EMBL" id="JAODUO010001142">
    <property type="protein sequence ID" value="KAK2170773.1"/>
    <property type="molecule type" value="Genomic_DNA"/>
</dbReference>
<sequence length="115" mass="12734">MGLLTAPEGQISRRRTNITFNMTCQWKIEVVENMRVGLHFSSIDIPGCSQCSCGQLNIYDGSNTSTPMIESICGNHHGDIASSGNTLFLYYEAVENQGYSGFMIQYYTTDGKTCI</sequence>
<feature type="domain" description="CUB" evidence="3">
    <location>
        <begin position="1"/>
        <end position="109"/>
    </location>
</feature>
<proteinExistence type="predicted"/>
<dbReference type="InterPro" id="IPR052129">
    <property type="entry name" value="Spermadhesin-Link_domain"/>
</dbReference>
<comment type="caution">
    <text evidence="4">The sequence shown here is derived from an EMBL/GenBank/DDBJ whole genome shotgun (WGS) entry which is preliminary data.</text>
</comment>
<dbReference type="AlphaFoldDB" id="A0AAD9KHR6"/>
<evidence type="ECO:0000259" key="3">
    <source>
        <dbReference type="PROSITE" id="PS01180"/>
    </source>
</evidence>
<evidence type="ECO:0000256" key="1">
    <source>
        <dbReference type="ARBA" id="ARBA00023157"/>
    </source>
</evidence>
<dbReference type="Pfam" id="PF00431">
    <property type="entry name" value="CUB"/>
    <property type="match status" value="1"/>
</dbReference>
<keyword evidence="5" id="KW-1185">Reference proteome</keyword>
<dbReference type="InterPro" id="IPR000859">
    <property type="entry name" value="CUB_dom"/>
</dbReference>
<dbReference type="CDD" id="cd00041">
    <property type="entry name" value="CUB"/>
    <property type="match status" value="1"/>
</dbReference>
<dbReference type="Proteomes" id="UP001209878">
    <property type="component" value="Unassembled WGS sequence"/>
</dbReference>
<dbReference type="InterPro" id="IPR035914">
    <property type="entry name" value="Sperma_CUB_dom_sf"/>
</dbReference>
<keyword evidence="1" id="KW-1015">Disulfide bond</keyword>
<name>A0AAD9KHR6_RIDPI</name>
<accession>A0AAD9KHR6</accession>
<gene>
    <name evidence="4" type="ORF">NP493_1143g01050</name>
</gene>
<dbReference type="SUPFAM" id="SSF49854">
    <property type="entry name" value="Spermadhesin, CUB domain"/>
    <property type="match status" value="1"/>
</dbReference>